<dbReference type="OrthoDB" id="4188269at2759"/>
<keyword evidence="2" id="KW-1133">Transmembrane helix</keyword>
<dbReference type="AlphaFoldDB" id="A0A0H1BG43"/>
<gene>
    <name evidence="4" type="ORF">EMPG_14587</name>
</gene>
<evidence type="ECO:0000256" key="2">
    <source>
        <dbReference type="SAM" id="Phobius"/>
    </source>
</evidence>
<feature type="compositionally biased region" description="Low complexity" evidence="1">
    <location>
        <begin position="140"/>
        <end position="154"/>
    </location>
</feature>
<dbReference type="Proteomes" id="UP000053573">
    <property type="component" value="Unassembled WGS sequence"/>
</dbReference>
<protein>
    <recommendedName>
        <fullName evidence="6">TNFR-Cys domain-containing protein</fullName>
    </recommendedName>
</protein>
<feature type="region of interest" description="Disordered" evidence="1">
    <location>
        <begin position="140"/>
        <end position="195"/>
    </location>
</feature>
<evidence type="ECO:0000313" key="5">
    <source>
        <dbReference type="Proteomes" id="UP000053573"/>
    </source>
</evidence>
<dbReference type="EMBL" id="LDEV01002181">
    <property type="protein sequence ID" value="KLJ10007.1"/>
    <property type="molecule type" value="Genomic_DNA"/>
</dbReference>
<accession>A0A0H1BG43</accession>
<keyword evidence="3" id="KW-0732">Signal</keyword>
<feature type="chain" id="PRO_5005199341" description="TNFR-Cys domain-containing protein" evidence="3">
    <location>
        <begin position="25"/>
        <end position="319"/>
    </location>
</feature>
<evidence type="ECO:0000313" key="4">
    <source>
        <dbReference type="EMBL" id="KLJ10007.1"/>
    </source>
</evidence>
<proteinExistence type="predicted"/>
<feature type="compositionally biased region" description="Polar residues" evidence="1">
    <location>
        <begin position="155"/>
        <end position="165"/>
    </location>
</feature>
<keyword evidence="2" id="KW-0472">Membrane</keyword>
<keyword evidence="2" id="KW-0812">Transmembrane</keyword>
<comment type="caution">
    <text evidence="4">The sequence shown here is derived from an EMBL/GenBank/DDBJ whole genome shotgun (WGS) entry which is preliminary data.</text>
</comment>
<evidence type="ECO:0008006" key="6">
    <source>
        <dbReference type="Google" id="ProtNLM"/>
    </source>
</evidence>
<evidence type="ECO:0000256" key="1">
    <source>
        <dbReference type="SAM" id="MobiDB-lite"/>
    </source>
</evidence>
<feature type="signal peptide" evidence="3">
    <location>
        <begin position="1"/>
        <end position="24"/>
    </location>
</feature>
<keyword evidence="5" id="KW-1185">Reference proteome</keyword>
<reference evidence="5" key="1">
    <citation type="journal article" date="2015" name="PLoS Genet.">
        <title>The dynamic genome and transcriptome of the human fungal pathogen Blastomyces and close relative Emmonsia.</title>
        <authorList>
            <person name="Munoz J.F."/>
            <person name="Gauthier G.M."/>
            <person name="Desjardins C.A."/>
            <person name="Gallo J.E."/>
            <person name="Holder J."/>
            <person name="Sullivan T.D."/>
            <person name="Marty A.J."/>
            <person name="Carmen J.C."/>
            <person name="Chen Z."/>
            <person name="Ding L."/>
            <person name="Gujja S."/>
            <person name="Magrini V."/>
            <person name="Misas E."/>
            <person name="Mitreva M."/>
            <person name="Priest M."/>
            <person name="Saif S."/>
            <person name="Whiston E.A."/>
            <person name="Young S."/>
            <person name="Zeng Q."/>
            <person name="Goldman W.E."/>
            <person name="Mardis E.R."/>
            <person name="Taylor J.W."/>
            <person name="McEwen J.G."/>
            <person name="Clay O.K."/>
            <person name="Klein B.S."/>
            <person name="Cuomo C.A."/>
        </authorList>
    </citation>
    <scope>NUCLEOTIDE SEQUENCE [LARGE SCALE GENOMIC DNA]</scope>
    <source>
        <strain evidence="5">UAMH 139</strain>
    </source>
</reference>
<feature type="transmembrane region" description="Helical" evidence="2">
    <location>
        <begin position="205"/>
        <end position="226"/>
    </location>
</feature>
<name>A0A0H1BG43_9EURO</name>
<sequence>MDRFRTSQLAFVALLFLSHFTADASTITSTGTDIPPTIVGYYTRDHEGSTTVENVSCPESFHFRTSGIYGYCCHPSSTTGCPLATQCKDGIIEGPHHTSSCIHCITMSVYESFHMIPPSVTYIQCIKEWPVLTLHRHLGTPETTSTDTTLPTSPGATTNSSSLRTSPGGIPAAPITPTGTHIATPSPGDFSEKSPREKKVEAAKISSIIIGTILFIAIVILGLLLGRSKWNKSASQTSLRKLHEAEGSTGLVSAPIRRRVPRHGSQRSHTSRDGFIAFDDLSSSERYSPAQELPTVVEERYHQVSTASSPISPCVSSPR</sequence>
<organism evidence="4 5">
    <name type="scientific">Blastomyces silverae</name>
    <dbReference type="NCBI Taxonomy" id="2060906"/>
    <lineage>
        <taxon>Eukaryota</taxon>
        <taxon>Fungi</taxon>
        <taxon>Dikarya</taxon>
        <taxon>Ascomycota</taxon>
        <taxon>Pezizomycotina</taxon>
        <taxon>Eurotiomycetes</taxon>
        <taxon>Eurotiomycetidae</taxon>
        <taxon>Onygenales</taxon>
        <taxon>Ajellomycetaceae</taxon>
        <taxon>Blastomyces</taxon>
    </lineage>
</organism>
<evidence type="ECO:0000256" key="3">
    <source>
        <dbReference type="SAM" id="SignalP"/>
    </source>
</evidence>